<evidence type="ECO:0000313" key="2">
    <source>
        <dbReference type="Proteomes" id="UP000886523"/>
    </source>
</evidence>
<dbReference type="Proteomes" id="UP000886523">
    <property type="component" value="Unassembled WGS sequence"/>
</dbReference>
<organism evidence="1 2">
    <name type="scientific">Hydnum rufescens UP504</name>
    <dbReference type="NCBI Taxonomy" id="1448309"/>
    <lineage>
        <taxon>Eukaryota</taxon>
        <taxon>Fungi</taxon>
        <taxon>Dikarya</taxon>
        <taxon>Basidiomycota</taxon>
        <taxon>Agaricomycotina</taxon>
        <taxon>Agaricomycetes</taxon>
        <taxon>Cantharellales</taxon>
        <taxon>Hydnaceae</taxon>
        <taxon>Hydnum</taxon>
    </lineage>
</organism>
<proteinExistence type="predicted"/>
<evidence type="ECO:0000313" key="1">
    <source>
        <dbReference type="EMBL" id="KAF9515544.1"/>
    </source>
</evidence>
<reference evidence="1" key="1">
    <citation type="journal article" date="2020" name="Nat. Commun.">
        <title>Large-scale genome sequencing of mycorrhizal fungi provides insights into the early evolution of symbiotic traits.</title>
        <authorList>
            <person name="Miyauchi S."/>
            <person name="Kiss E."/>
            <person name="Kuo A."/>
            <person name="Drula E."/>
            <person name="Kohler A."/>
            <person name="Sanchez-Garcia M."/>
            <person name="Morin E."/>
            <person name="Andreopoulos B."/>
            <person name="Barry K.W."/>
            <person name="Bonito G."/>
            <person name="Buee M."/>
            <person name="Carver A."/>
            <person name="Chen C."/>
            <person name="Cichocki N."/>
            <person name="Clum A."/>
            <person name="Culley D."/>
            <person name="Crous P.W."/>
            <person name="Fauchery L."/>
            <person name="Girlanda M."/>
            <person name="Hayes R.D."/>
            <person name="Keri Z."/>
            <person name="LaButti K."/>
            <person name="Lipzen A."/>
            <person name="Lombard V."/>
            <person name="Magnuson J."/>
            <person name="Maillard F."/>
            <person name="Murat C."/>
            <person name="Nolan M."/>
            <person name="Ohm R.A."/>
            <person name="Pangilinan J."/>
            <person name="Pereira M.F."/>
            <person name="Perotto S."/>
            <person name="Peter M."/>
            <person name="Pfister S."/>
            <person name="Riley R."/>
            <person name="Sitrit Y."/>
            <person name="Stielow J.B."/>
            <person name="Szollosi G."/>
            <person name="Zifcakova L."/>
            <person name="Stursova M."/>
            <person name="Spatafora J.W."/>
            <person name="Tedersoo L."/>
            <person name="Vaario L.M."/>
            <person name="Yamada A."/>
            <person name="Yan M."/>
            <person name="Wang P."/>
            <person name="Xu J."/>
            <person name="Bruns T."/>
            <person name="Baldrian P."/>
            <person name="Vilgalys R."/>
            <person name="Dunand C."/>
            <person name="Henrissat B."/>
            <person name="Grigoriev I.V."/>
            <person name="Hibbett D."/>
            <person name="Nagy L.G."/>
            <person name="Martin F.M."/>
        </authorList>
    </citation>
    <scope>NUCLEOTIDE SEQUENCE</scope>
    <source>
        <strain evidence="1">UP504</strain>
    </source>
</reference>
<keyword evidence="2" id="KW-1185">Reference proteome</keyword>
<gene>
    <name evidence="1" type="ORF">BS47DRAFT_783519</name>
</gene>
<accession>A0A9P6DY33</accession>
<comment type="caution">
    <text evidence="1">The sequence shown here is derived from an EMBL/GenBank/DDBJ whole genome shotgun (WGS) entry which is preliminary data.</text>
</comment>
<dbReference type="AlphaFoldDB" id="A0A9P6DY33"/>
<protein>
    <submittedName>
        <fullName evidence="1">Uncharacterized protein</fullName>
    </submittedName>
</protein>
<dbReference type="EMBL" id="MU128949">
    <property type="protein sequence ID" value="KAF9515544.1"/>
    <property type="molecule type" value="Genomic_DNA"/>
</dbReference>
<sequence length="111" mass="13061">MSSALRITKTPSRLLRFCSINLCRRTRKRKRRFDNAINHTCPWELRMMPRNSRPNTDSWLALGTHFLDWTFVAWGRTWALAPATWIFRSAQNHCSKVLRLCVVPGQYVLSI</sequence>
<name>A0A9P6DY33_9AGAM</name>